<dbReference type="InterPro" id="IPR011990">
    <property type="entry name" value="TPR-like_helical_dom_sf"/>
</dbReference>
<dbReference type="PANTHER" id="PTHR44329">
    <property type="entry name" value="SERINE/THREONINE-PROTEIN KINASE TNNI3K-RELATED"/>
    <property type="match status" value="1"/>
</dbReference>
<feature type="domain" description="Protein kinase" evidence="8">
    <location>
        <begin position="239"/>
        <end position="499"/>
    </location>
</feature>
<dbReference type="InterPro" id="IPR006597">
    <property type="entry name" value="Sel1-like"/>
</dbReference>
<keyword evidence="4" id="KW-0418">Kinase</keyword>
<dbReference type="SMART" id="SM00671">
    <property type="entry name" value="SEL1"/>
    <property type="match status" value="2"/>
</dbReference>
<dbReference type="SMART" id="SM00220">
    <property type="entry name" value="S_TKc"/>
    <property type="match status" value="1"/>
</dbReference>
<feature type="region of interest" description="Disordered" evidence="7">
    <location>
        <begin position="619"/>
        <end position="663"/>
    </location>
</feature>
<evidence type="ECO:0000256" key="5">
    <source>
        <dbReference type="ARBA" id="ARBA00022840"/>
    </source>
</evidence>
<dbReference type="PRINTS" id="PR00109">
    <property type="entry name" value="TYRKINASE"/>
</dbReference>
<proteinExistence type="predicted"/>
<dbReference type="SUPFAM" id="SSF56112">
    <property type="entry name" value="Protein kinase-like (PK-like)"/>
    <property type="match status" value="1"/>
</dbReference>
<keyword evidence="3 6" id="KW-0547">Nucleotide-binding</keyword>
<dbReference type="GO" id="GO:0004674">
    <property type="term" value="F:protein serine/threonine kinase activity"/>
    <property type="evidence" value="ECO:0007669"/>
    <property type="project" value="UniProtKB-KW"/>
</dbReference>
<reference evidence="9" key="1">
    <citation type="submission" date="2021-06" db="EMBL/GenBank/DDBJ databases">
        <authorList>
            <person name="Kallberg Y."/>
            <person name="Tangrot J."/>
            <person name="Rosling A."/>
        </authorList>
    </citation>
    <scope>NUCLEOTIDE SEQUENCE</scope>
    <source>
        <strain evidence="9">MT106</strain>
    </source>
</reference>
<evidence type="ECO:0000256" key="3">
    <source>
        <dbReference type="ARBA" id="ARBA00022741"/>
    </source>
</evidence>
<name>A0A9N8VBX0_9GLOM</name>
<dbReference type="InterPro" id="IPR000719">
    <property type="entry name" value="Prot_kinase_dom"/>
</dbReference>
<evidence type="ECO:0000259" key="8">
    <source>
        <dbReference type="PROSITE" id="PS50011"/>
    </source>
</evidence>
<evidence type="ECO:0000256" key="2">
    <source>
        <dbReference type="ARBA" id="ARBA00022679"/>
    </source>
</evidence>
<dbReference type="InterPro" id="IPR001245">
    <property type="entry name" value="Ser-Thr/Tyr_kinase_cat_dom"/>
</dbReference>
<comment type="caution">
    <text evidence="9">The sequence shown here is derived from an EMBL/GenBank/DDBJ whole genome shotgun (WGS) entry which is preliminary data.</text>
</comment>
<dbReference type="PROSITE" id="PS00107">
    <property type="entry name" value="PROTEIN_KINASE_ATP"/>
    <property type="match status" value="1"/>
</dbReference>
<keyword evidence="5 6" id="KW-0067">ATP-binding</keyword>
<dbReference type="PROSITE" id="PS00108">
    <property type="entry name" value="PROTEIN_KINASE_ST"/>
    <property type="match status" value="1"/>
</dbReference>
<evidence type="ECO:0000256" key="6">
    <source>
        <dbReference type="PROSITE-ProRule" id="PRU10141"/>
    </source>
</evidence>
<gene>
    <name evidence="9" type="ORF">AGERDE_LOCUS1727</name>
</gene>
<evidence type="ECO:0000256" key="7">
    <source>
        <dbReference type="SAM" id="MobiDB-lite"/>
    </source>
</evidence>
<keyword evidence="10" id="KW-1185">Reference proteome</keyword>
<organism evidence="9 10">
    <name type="scientific">Ambispora gerdemannii</name>
    <dbReference type="NCBI Taxonomy" id="144530"/>
    <lineage>
        <taxon>Eukaryota</taxon>
        <taxon>Fungi</taxon>
        <taxon>Fungi incertae sedis</taxon>
        <taxon>Mucoromycota</taxon>
        <taxon>Glomeromycotina</taxon>
        <taxon>Glomeromycetes</taxon>
        <taxon>Archaeosporales</taxon>
        <taxon>Ambisporaceae</taxon>
        <taxon>Ambispora</taxon>
    </lineage>
</organism>
<sequence>MPKEIKFSPSMHQSLPSIQMPFPPPHLDIEIYLTKTLAKTKNSTRRGKPPNEWMLYRWAFDNFLKTCPSSISQLISTTETTTNHQCYNNNDDFGNNNDLKTIGVSKIPQTKVSKLAGISWKREPEKVKQYYKKLARDAQLRFREESPAYFKPTVVWNNEPKKLKEQHHQEQNLNDDKNNVIATFPDQLYEDPIVYSSPNLLFDFKNLPSQQQSSFYSHSSDSDNCQYNVSIRKEKLQMSSPSIVIGRGAMGEVHLGTYQGKQVVIKRSQRDIDVLLKEYSNYFRLQNHHNLLKFYGVVREEKHIYSLVLEYAPNGNLSNYLKVNTVTWEWKAKVCRDIALGLIHCHNLNVLHFDLKPENVLLSASCVPKLADFGVSKTRTRMVLDNNKAGGTLNYVAPERVCREEKMRTFFEKFPKLSDVYSYGLILWSVALDGDHPYDGKDDDEIKEEKRSPQSTLRLMKQLPKATPEAFSQLIFELIQYNPQERKELTTVSLELEYLYDDDDDHHPDDVDTESLRIDFYSDDEDDSSHKGTDPDFSDNNIDSCVSDHSRIVSTSTTIESSVPSEKEIDGYLEKENIVSQEKLIQDNSSYIQNKSDLRQEKAIRPSIKTFLQKSIVEAPQSIQEPPRLRSPPSSGGTTDSESQATLVSSPRTPRTPKTPESGIFVAKNPEEKIIEDALNILTEWEKVTDDVMSRRLVQLADAKRIVAYELLNLFLMEKYPTQDTYFAIGFMSEHGVGKSRNPELAFQSYQRAADLGDVRSEIYLGWCYYKGIGIGKDPHKAFDCFKSAANKGCVSAINNERILYGPLRASTTP</sequence>
<dbReference type="InterPro" id="IPR011009">
    <property type="entry name" value="Kinase-like_dom_sf"/>
</dbReference>
<dbReference type="Gene3D" id="1.25.40.10">
    <property type="entry name" value="Tetratricopeptide repeat domain"/>
    <property type="match status" value="1"/>
</dbReference>
<dbReference type="InterPro" id="IPR051681">
    <property type="entry name" value="Ser/Thr_Kinases-Pseudokinases"/>
</dbReference>
<evidence type="ECO:0000313" key="10">
    <source>
        <dbReference type="Proteomes" id="UP000789831"/>
    </source>
</evidence>
<dbReference type="EMBL" id="CAJVPL010000125">
    <property type="protein sequence ID" value="CAG8450925.1"/>
    <property type="molecule type" value="Genomic_DNA"/>
</dbReference>
<dbReference type="GO" id="GO:0005524">
    <property type="term" value="F:ATP binding"/>
    <property type="evidence" value="ECO:0007669"/>
    <property type="project" value="UniProtKB-UniRule"/>
</dbReference>
<dbReference type="InterPro" id="IPR008271">
    <property type="entry name" value="Ser/Thr_kinase_AS"/>
</dbReference>
<dbReference type="InterPro" id="IPR017441">
    <property type="entry name" value="Protein_kinase_ATP_BS"/>
</dbReference>
<dbReference type="Proteomes" id="UP000789831">
    <property type="component" value="Unassembled WGS sequence"/>
</dbReference>
<dbReference type="PROSITE" id="PS50011">
    <property type="entry name" value="PROTEIN_KINASE_DOM"/>
    <property type="match status" value="1"/>
</dbReference>
<feature type="region of interest" description="Disordered" evidence="7">
    <location>
        <begin position="522"/>
        <end position="541"/>
    </location>
</feature>
<dbReference type="AlphaFoldDB" id="A0A9N8VBX0"/>
<dbReference type="PANTHER" id="PTHR44329:SF288">
    <property type="entry name" value="MITOGEN-ACTIVATED PROTEIN KINASE KINASE KINASE 20"/>
    <property type="match status" value="1"/>
</dbReference>
<dbReference type="Gene3D" id="1.10.510.10">
    <property type="entry name" value="Transferase(Phosphotransferase) domain 1"/>
    <property type="match status" value="1"/>
</dbReference>
<accession>A0A9N8VBX0</accession>
<evidence type="ECO:0000256" key="1">
    <source>
        <dbReference type="ARBA" id="ARBA00022527"/>
    </source>
</evidence>
<dbReference type="Pfam" id="PF08238">
    <property type="entry name" value="Sel1"/>
    <property type="match status" value="2"/>
</dbReference>
<keyword evidence="2" id="KW-0808">Transferase</keyword>
<evidence type="ECO:0000313" key="9">
    <source>
        <dbReference type="EMBL" id="CAG8450925.1"/>
    </source>
</evidence>
<dbReference type="OrthoDB" id="2386054at2759"/>
<dbReference type="SUPFAM" id="SSF81901">
    <property type="entry name" value="HCP-like"/>
    <property type="match status" value="1"/>
</dbReference>
<feature type="compositionally biased region" description="Polar residues" evidence="7">
    <location>
        <begin position="636"/>
        <end position="650"/>
    </location>
</feature>
<dbReference type="Pfam" id="PF00069">
    <property type="entry name" value="Pkinase"/>
    <property type="match status" value="1"/>
</dbReference>
<protein>
    <submittedName>
        <fullName evidence="9">13537_t:CDS:1</fullName>
    </submittedName>
</protein>
<dbReference type="InterPro" id="IPR036910">
    <property type="entry name" value="HMG_box_dom_sf"/>
</dbReference>
<keyword evidence="1" id="KW-0723">Serine/threonine-protein kinase</keyword>
<evidence type="ECO:0000256" key="4">
    <source>
        <dbReference type="ARBA" id="ARBA00022777"/>
    </source>
</evidence>
<dbReference type="SUPFAM" id="SSF47095">
    <property type="entry name" value="HMG-box"/>
    <property type="match status" value="1"/>
</dbReference>
<dbReference type="Gene3D" id="1.10.30.10">
    <property type="entry name" value="High mobility group box domain"/>
    <property type="match status" value="1"/>
</dbReference>
<feature type="binding site" evidence="6">
    <location>
        <position position="266"/>
    </location>
    <ligand>
        <name>ATP</name>
        <dbReference type="ChEBI" id="CHEBI:30616"/>
    </ligand>
</feature>